<dbReference type="GO" id="GO:0006508">
    <property type="term" value="P:proteolysis"/>
    <property type="evidence" value="ECO:0007669"/>
    <property type="project" value="UniProtKB-KW"/>
</dbReference>
<accession>A0A1D2A4H2</accession>
<evidence type="ECO:0000256" key="1">
    <source>
        <dbReference type="ARBA" id="ARBA00004141"/>
    </source>
</evidence>
<organism evidence="9">
    <name type="scientific">Auxenochlorella protothecoides</name>
    <name type="common">Green microalga</name>
    <name type="synonym">Chlorella protothecoides</name>
    <dbReference type="NCBI Taxonomy" id="3075"/>
    <lineage>
        <taxon>Eukaryota</taxon>
        <taxon>Viridiplantae</taxon>
        <taxon>Chlorophyta</taxon>
        <taxon>core chlorophytes</taxon>
        <taxon>Trebouxiophyceae</taxon>
        <taxon>Chlorellales</taxon>
        <taxon>Chlorellaceae</taxon>
        <taxon>Auxenochlorella</taxon>
    </lineage>
</organism>
<evidence type="ECO:0000259" key="8">
    <source>
        <dbReference type="Pfam" id="PF01694"/>
    </source>
</evidence>
<protein>
    <recommendedName>
        <fullName evidence="8">Peptidase S54 rhomboid domain-containing protein</fullName>
    </recommendedName>
</protein>
<keyword evidence="5" id="KW-0378">Hydrolase</keyword>
<dbReference type="PANTHER" id="PTHR43066">
    <property type="entry name" value="RHOMBOID-RELATED PROTEIN"/>
    <property type="match status" value="1"/>
</dbReference>
<dbReference type="SUPFAM" id="SSF144091">
    <property type="entry name" value="Rhomboid-like"/>
    <property type="match status" value="1"/>
</dbReference>
<dbReference type="Pfam" id="PF01694">
    <property type="entry name" value="Rhomboid"/>
    <property type="match status" value="1"/>
</dbReference>
<dbReference type="EMBL" id="GDKF01004594">
    <property type="protein sequence ID" value="JAT74028.1"/>
    <property type="molecule type" value="Transcribed_RNA"/>
</dbReference>
<dbReference type="GO" id="GO:0004252">
    <property type="term" value="F:serine-type endopeptidase activity"/>
    <property type="evidence" value="ECO:0007669"/>
    <property type="project" value="InterPro"/>
</dbReference>
<dbReference type="Gene3D" id="1.20.1540.10">
    <property type="entry name" value="Rhomboid-like"/>
    <property type="match status" value="1"/>
</dbReference>
<evidence type="ECO:0000256" key="4">
    <source>
        <dbReference type="ARBA" id="ARBA00022692"/>
    </source>
</evidence>
<sequence>MAHGGADASPVHIVAQSAKDLWSGAASSLRSVVRAGTEWAGMGRHNPTAWPTQRTLQTYWPHLEPTVPAPYHPCASALQDVALLSSEWLRRTTRHDTTMAGRPSHAPSHIRTSAPCLGLVSIGQAWVASPSLPSLSLALAGGWVAAASQSPKSGGAWALLPRRVVEQREWWRLATAPMLHASWPQLACNVASLLPEACIIQAARGTFYLGWTLVACTLLSQALYVAVTWAAHQLGAPSKLTAAYQSPGVLTSSSLVLALKVVGGYLAEPPRPAPAPGGSRTSMVDDDLFAGVSASPFSQGRQSAWLTLGWIQTVTKGQSPVPDVCGILAGLALVYGEAALSSVVHRWRRRQAGVWGALAGSAPRMHACPGLGWPDVLGQVTIGAGTLVMLGLARGK</sequence>
<keyword evidence="7" id="KW-0472">Membrane</keyword>
<keyword evidence="4" id="KW-0812">Transmembrane</keyword>
<keyword evidence="6" id="KW-1133">Transmembrane helix</keyword>
<evidence type="ECO:0000256" key="7">
    <source>
        <dbReference type="ARBA" id="ARBA00023136"/>
    </source>
</evidence>
<dbReference type="GO" id="GO:0016020">
    <property type="term" value="C:membrane"/>
    <property type="evidence" value="ECO:0007669"/>
    <property type="project" value="UniProtKB-SubCell"/>
</dbReference>
<evidence type="ECO:0000256" key="6">
    <source>
        <dbReference type="ARBA" id="ARBA00022989"/>
    </source>
</evidence>
<dbReference type="PANTHER" id="PTHR43066:SF1">
    <property type="entry name" value="RHOMBOID PROTEIN 2"/>
    <property type="match status" value="1"/>
</dbReference>
<evidence type="ECO:0000256" key="5">
    <source>
        <dbReference type="ARBA" id="ARBA00022801"/>
    </source>
</evidence>
<comment type="similarity">
    <text evidence="2">Belongs to the peptidase S54 family.</text>
</comment>
<dbReference type="InterPro" id="IPR035952">
    <property type="entry name" value="Rhomboid-like_sf"/>
</dbReference>
<proteinExistence type="inferred from homology"/>
<evidence type="ECO:0000256" key="3">
    <source>
        <dbReference type="ARBA" id="ARBA00022670"/>
    </source>
</evidence>
<reference evidence="9" key="1">
    <citation type="submission" date="2015-08" db="EMBL/GenBank/DDBJ databases">
        <authorList>
            <person name="Babu N.S."/>
            <person name="Beckwith C.J."/>
            <person name="Beseler K.G."/>
            <person name="Brison A."/>
            <person name="Carone J.V."/>
            <person name="Caskin T.P."/>
            <person name="Diamond M."/>
            <person name="Durham M.E."/>
            <person name="Foxe J.M."/>
            <person name="Go M."/>
            <person name="Henderson B.A."/>
            <person name="Jones I.B."/>
            <person name="McGettigan J.A."/>
            <person name="Micheletti S.J."/>
            <person name="Nasrallah M.E."/>
            <person name="Ortiz D."/>
            <person name="Piller C.R."/>
            <person name="Privatt S.R."/>
            <person name="Schneider S.L."/>
            <person name="Sharp S."/>
            <person name="Smith T.C."/>
            <person name="Stanton J.D."/>
            <person name="Ullery H.E."/>
            <person name="Wilson R.J."/>
            <person name="Serrano M.G."/>
            <person name="Buck G."/>
            <person name="Lee V."/>
            <person name="Wang Y."/>
            <person name="Carvalho R."/>
            <person name="Voegtly L."/>
            <person name="Shi R."/>
            <person name="Duckworth R."/>
            <person name="Johnson A."/>
            <person name="Loviza R."/>
            <person name="Walstead R."/>
            <person name="Shah Z."/>
            <person name="Kiflezghi M."/>
            <person name="Wade K."/>
            <person name="Ball S.L."/>
            <person name="Bradley K.W."/>
            <person name="Asai D.J."/>
            <person name="Bowman C.A."/>
            <person name="Russell D.A."/>
            <person name="Pope W.H."/>
            <person name="Jacobs-Sera D."/>
            <person name="Hendrix R.W."/>
            <person name="Hatfull G.F."/>
        </authorList>
    </citation>
    <scope>NUCLEOTIDE SEQUENCE</scope>
</reference>
<dbReference type="AlphaFoldDB" id="A0A1D2A4H2"/>
<feature type="domain" description="Peptidase S54 rhomboid" evidence="8">
    <location>
        <begin position="168"/>
        <end position="236"/>
    </location>
</feature>
<evidence type="ECO:0000313" key="9">
    <source>
        <dbReference type="EMBL" id="JAT74028.1"/>
    </source>
</evidence>
<keyword evidence="3" id="KW-0645">Protease</keyword>
<evidence type="ECO:0000256" key="2">
    <source>
        <dbReference type="ARBA" id="ARBA00009045"/>
    </source>
</evidence>
<comment type="subcellular location">
    <subcellularLocation>
        <location evidence="1">Membrane</location>
        <topology evidence="1">Multi-pass membrane protein</topology>
    </subcellularLocation>
</comment>
<gene>
    <name evidence="9" type="ORF">g.21772</name>
</gene>
<dbReference type="InterPro" id="IPR022764">
    <property type="entry name" value="Peptidase_S54_rhomboid_dom"/>
</dbReference>
<name>A0A1D2A4H2_AUXPR</name>